<dbReference type="EMBL" id="CP090145">
    <property type="protein sequence ID" value="UOX32434.1"/>
    <property type="molecule type" value="Genomic_DNA"/>
</dbReference>
<keyword evidence="2" id="KW-1185">Reference proteome</keyword>
<proteinExistence type="predicted"/>
<reference evidence="1" key="2">
    <citation type="submission" date="2022-04" db="EMBL/GenBank/DDBJ databases">
        <title>Complete Genome Sequence of Flavobacterium sediminilitoris YSM-43, Isolated from a Tidal Sediment.</title>
        <authorList>
            <person name="Lee P.A."/>
        </authorList>
    </citation>
    <scope>NUCLEOTIDE SEQUENCE</scope>
    <source>
        <strain evidence="1">YSM-43</strain>
    </source>
</reference>
<accession>A0ABY4HKQ2</accession>
<dbReference type="RefSeq" id="WP_246915191.1">
    <property type="nucleotide sequence ID" value="NZ_CP090145.1"/>
</dbReference>
<evidence type="ECO:0000313" key="1">
    <source>
        <dbReference type="EMBL" id="UOX32434.1"/>
    </source>
</evidence>
<organism evidence="1 2">
    <name type="scientific">Flavobacterium sediminilitoris</name>
    <dbReference type="NCBI Taxonomy" id="2024526"/>
    <lineage>
        <taxon>Bacteria</taxon>
        <taxon>Pseudomonadati</taxon>
        <taxon>Bacteroidota</taxon>
        <taxon>Flavobacteriia</taxon>
        <taxon>Flavobacteriales</taxon>
        <taxon>Flavobacteriaceae</taxon>
        <taxon>Flavobacterium</taxon>
    </lineage>
</organism>
<sequence length="129" mass="14300">MAGEIDIFLLEKKAGKEFSNRLKRNLLSSIKSKTNKGTGLASRSTVKPVFKNELLDRITISTPYYIYPILHVGFEGSKKNGVNTRLKAREFLVDAIENGRLVEDLADVIGSSRAESIVSRIDFKLLGNG</sequence>
<name>A0ABY4HKQ2_9FLAO</name>
<evidence type="ECO:0000313" key="2">
    <source>
        <dbReference type="Proteomes" id="UP000830454"/>
    </source>
</evidence>
<dbReference type="Proteomes" id="UP000830454">
    <property type="component" value="Chromosome"/>
</dbReference>
<gene>
    <name evidence="1" type="ORF">LXD69_10255</name>
</gene>
<reference evidence="1" key="1">
    <citation type="submission" date="2021-12" db="EMBL/GenBank/DDBJ databases">
        <authorList>
            <person name="Cha I.-T."/>
            <person name="Lee K.-E."/>
            <person name="Park S.-J."/>
        </authorList>
    </citation>
    <scope>NUCLEOTIDE SEQUENCE</scope>
    <source>
        <strain evidence="1">YSM-43</strain>
    </source>
</reference>
<protein>
    <submittedName>
        <fullName evidence="1">Uncharacterized protein</fullName>
    </submittedName>
</protein>